<dbReference type="EMBL" id="CP026119">
    <property type="protein sequence ID" value="QAS54834.1"/>
    <property type="molecule type" value="Genomic_DNA"/>
</dbReference>
<name>A0A410MJB9_9BACI</name>
<dbReference type="Pfam" id="PF19482">
    <property type="entry name" value="DUF6018"/>
    <property type="match status" value="1"/>
</dbReference>
<dbReference type="Proteomes" id="UP000287756">
    <property type="component" value="Plasmid pLDW-31"/>
</dbReference>
<gene>
    <name evidence="1" type="ORF">HLI_21515</name>
</gene>
<dbReference type="RefSeq" id="WP_128527062.1">
    <property type="nucleotide sequence ID" value="NZ_CP026119.1"/>
</dbReference>
<dbReference type="OrthoDB" id="2887902at2"/>
<reference evidence="1 2" key="1">
    <citation type="submission" date="2018-01" db="EMBL/GenBank/DDBJ databases">
        <title>The whole genome sequencing and assembly of Halobacillus litoralis ERB031 strain.</title>
        <authorList>
            <person name="Lee S.-J."/>
            <person name="Park M.-K."/>
            <person name="Kim J.-Y."/>
            <person name="Lee Y.-J."/>
            <person name="Yi H."/>
            <person name="Bahn Y.-S."/>
            <person name="Kim J.F."/>
            <person name="Lee D.-W."/>
        </authorList>
    </citation>
    <scope>NUCLEOTIDE SEQUENCE [LARGE SCALE GENOMIC DNA]</scope>
    <source>
        <strain evidence="1 2">ERB 031</strain>
        <plasmid evidence="2">pldw-31</plasmid>
    </source>
</reference>
<evidence type="ECO:0000313" key="2">
    <source>
        <dbReference type="Proteomes" id="UP000287756"/>
    </source>
</evidence>
<geneLocation type="plasmid" evidence="2">
    <name>pldw-31</name>
</geneLocation>
<dbReference type="KEGG" id="hli:HLI_21515"/>
<protein>
    <submittedName>
        <fullName evidence="1">Uncharacterized protein</fullName>
    </submittedName>
</protein>
<evidence type="ECO:0000313" key="1">
    <source>
        <dbReference type="EMBL" id="QAS54834.1"/>
    </source>
</evidence>
<dbReference type="InterPro" id="IPR046060">
    <property type="entry name" value="DUF6018"/>
</dbReference>
<accession>A0A410MJB9</accession>
<keyword evidence="1" id="KW-0614">Plasmid</keyword>
<dbReference type="AlphaFoldDB" id="A0A410MJB9"/>
<proteinExistence type="predicted"/>
<sequence length="119" mass="13890">MAMTIAEFFGIEDRVEDCRKEVQAKEVALERSPYKAEIIRKDGERRIYPCRSSQKKVAIKEILLFVKSIEEATGEKVAWRFKGEKVFHFSQQTFNEVSSKTSIKGKMKKFLNAFFDLED</sequence>
<organism evidence="1 2">
    <name type="scientific">Halobacillus litoralis</name>
    <dbReference type="NCBI Taxonomy" id="45668"/>
    <lineage>
        <taxon>Bacteria</taxon>
        <taxon>Bacillati</taxon>
        <taxon>Bacillota</taxon>
        <taxon>Bacilli</taxon>
        <taxon>Bacillales</taxon>
        <taxon>Bacillaceae</taxon>
        <taxon>Halobacillus</taxon>
    </lineage>
</organism>